<protein>
    <submittedName>
        <fullName evidence="2">Uncharacterized protein</fullName>
    </submittedName>
</protein>
<keyword evidence="1" id="KW-0472">Membrane</keyword>
<keyword evidence="3" id="KW-1185">Reference proteome</keyword>
<name>A0ABU1TWR9_9BACL</name>
<accession>A0ABU1TWR9</accession>
<gene>
    <name evidence="2" type="ORF">J2X07_000631</name>
</gene>
<evidence type="ECO:0000256" key="1">
    <source>
        <dbReference type="SAM" id="Phobius"/>
    </source>
</evidence>
<evidence type="ECO:0000313" key="3">
    <source>
        <dbReference type="Proteomes" id="UP001258181"/>
    </source>
</evidence>
<dbReference type="RefSeq" id="WP_310256323.1">
    <property type="nucleotide sequence ID" value="NZ_JAVDWA010000001.1"/>
</dbReference>
<dbReference type="Proteomes" id="UP001258181">
    <property type="component" value="Unassembled WGS sequence"/>
</dbReference>
<evidence type="ECO:0000313" key="2">
    <source>
        <dbReference type="EMBL" id="MDR7071656.1"/>
    </source>
</evidence>
<proteinExistence type="predicted"/>
<reference evidence="2 3" key="1">
    <citation type="submission" date="2023-07" db="EMBL/GenBank/DDBJ databases">
        <title>Sorghum-associated microbial communities from plants grown in Nebraska, USA.</title>
        <authorList>
            <person name="Schachtman D."/>
        </authorList>
    </citation>
    <scope>NUCLEOTIDE SEQUENCE [LARGE SCALE GENOMIC DNA]</scope>
    <source>
        <strain evidence="2 3">BE211</strain>
    </source>
</reference>
<feature type="transmembrane region" description="Helical" evidence="1">
    <location>
        <begin position="12"/>
        <end position="34"/>
    </location>
</feature>
<sequence>MMKENSSLYFNMVLGTIGMVLIGLGFIQLFQLGLQMDHQGILFSLIGYSFTNGYIFYLERKAGISNKLVWTQSIIGVSMLAILSYWLFL</sequence>
<dbReference type="EMBL" id="JAVDWA010000001">
    <property type="protein sequence ID" value="MDR7071656.1"/>
    <property type="molecule type" value="Genomic_DNA"/>
</dbReference>
<feature type="transmembrane region" description="Helical" evidence="1">
    <location>
        <begin position="40"/>
        <end position="57"/>
    </location>
</feature>
<organism evidence="2 3">
    <name type="scientific">Fictibacillus barbaricus</name>
    <dbReference type="NCBI Taxonomy" id="182136"/>
    <lineage>
        <taxon>Bacteria</taxon>
        <taxon>Bacillati</taxon>
        <taxon>Bacillota</taxon>
        <taxon>Bacilli</taxon>
        <taxon>Bacillales</taxon>
        <taxon>Fictibacillaceae</taxon>
        <taxon>Fictibacillus</taxon>
    </lineage>
</organism>
<keyword evidence="1" id="KW-0812">Transmembrane</keyword>
<keyword evidence="1" id="KW-1133">Transmembrane helix</keyword>
<comment type="caution">
    <text evidence="2">The sequence shown here is derived from an EMBL/GenBank/DDBJ whole genome shotgun (WGS) entry which is preliminary data.</text>
</comment>
<feature type="transmembrane region" description="Helical" evidence="1">
    <location>
        <begin position="69"/>
        <end position="88"/>
    </location>
</feature>